<keyword evidence="1" id="KW-0732">Signal</keyword>
<evidence type="ECO:0000313" key="4">
    <source>
        <dbReference type="Proteomes" id="UP000784435"/>
    </source>
</evidence>
<reference evidence="3" key="1">
    <citation type="journal article" date="2021" name="PeerJ">
        <title>Extensive microbial diversity within the chicken gut microbiome revealed by metagenomics and culture.</title>
        <authorList>
            <person name="Gilroy R."/>
            <person name="Ravi A."/>
            <person name="Getino M."/>
            <person name="Pursley I."/>
            <person name="Horton D.L."/>
            <person name="Alikhan N.F."/>
            <person name="Baker D."/>
            <person name="Gharbi K."/>
            <person name="Hall N."/>
            <person name="Watson M."/>
            <person name="Adriaenssens E.M."/>
            <person name="Foster-Nyarko E."/>
            <person name="Jarju S."/>
            <person name="Secka A."/>
            <person name="Antonio M."/>
            <person name="Oren A."/>
            <person name="Chaudhuri R.R."/>
            <person name="La Ragione R."/>
            <person name="Hildebrand F."/>
            <person name="Pallen M.J."/>
        </authorList>
    </citation>
    <scope>NUCLEOTIDE SEQUENCE</scope>
    <source>
        <strain evidence="3">ChiGjej5B5-7349</strain>
    </source>
</reference>
<dbReference type="AlphaFoldDB" id="A0A921MDY7"/>
<protein>
    <submittedName>
        <fullName evidence="3">CHAP domain-containing protein</fullName>
    </submittedName>
</protein>
<reference evidence="3" key="2">
    <citation type="submission" date="2021-09" db="EMBL/GenBank/DDBJ databases">
        <authorList>
            <person name="Gilroy R."/>
        </authorList>
    </citation>
    <scope>NUCLEOTIDE SEQUENCE</scope>
    <source>
        <strain evidence="3">ChiGjej5B5-7349</strain>
    </source>
</reference>
<accession>A0A921MDY7</accession>
<evidence type="ECO:0000256" key="1">
    <source>
        <dbReference type="SAM" id="SignalP"/>
    </source>
</evidence>
<name>A0A921MDY7_9MICO</name>
<proteinExistence type="predicted"/>
<evidence type="ECO:0000259" key="2">
    <source>
        <dbReference type="PROSITE" id="PS50911"/>
    </source>
</evidence>
<comment type="caution">
    <text evidence="3">The sequence shown here is derived from an EMBL/GenBank/DDBJ whole genome shotgun (WGS) entry which is preliminary data.</text>
</comment>
<dbReference type="Pfam" id="PF05257">
    <property type="entry name" value="CHAP"/>
    <property type="match status" value="1"/>
</dbReference>
<dbReference type="Gene3D" id="3.90.1720.10">
    <property type="entry name" value="endopeptidase domain like (from Nostoc punctiforme)"/>
    <property type="match status" value="1"/>
</dbReference>
<dbReference type="InterPro" id="IPR038765">
    <property type="entry name" value="Papain-like_cys_pep_sf"/>
</dbReference>
<dbReference type="PROSITE" id="PS50911">
    <property type="entry name" value="CHAP"/>
    <property type="match status" value="1"/>
</dbReference>
<feature type="signal peptide" evidence="1">
    <location>
        <begin position="1"/>
        <end position="39"/>
    </location>
</feature>
<dbReference type="EMBL" id="DYUK01000091">
    <property type="protein sequence ID" value="HJG79644.1"/>
    <property type="molecule type" value="Genomic_DNA"/>
</dbReference>
<feature type="chain" id="PRO_5038582105" evidence="1">
    <location>
        <begin position="40"/>
        <end position="210"/>
    </location>
</feature>
<dbReference type="Proteomes" id="UP000784435">
    <property type="component" value="Unassembled WGS sequence"/>
</dbReference>
<evidence type="ECO:0000313" key="3">
    <source>
        <dbReference type="EMBL" id="HJG79644.1"/>
    </source>
</evidence>
<sequence length="210" mass="21704">MNSTARTKTTQTITTSKTTAKAWTLLAAGALAVSGGLVAAPGAASASATPHQAEQSAATESAAPAEEVASAASGADAAQAFRDKWEGSYIDVDGYYGAQCWDLVAQYAIDNGLPALATGDGAAAGIFENYDTNGNAQYWEKHVNSTTDPDSVPKAGDVLVWDRSWGGGYGHTAVVLEADWNNVTVLEQNPGAANVSTYDYSGVMGWLSMK</sequence>
<dbReference type="SUPFAM" id="SSF54001">
    <property type="entry name" value="Cysteine proteinases"/>
    <property type="match status" value="1"/>
</dbReference>
<gene>
    <name evidence="3" type="ORF">K8V08_04445</name>
</gene>
<feature type="domain" description="Peptidase C51" evidence="2">
    <location>
        <begin position="75"/>
        <end position="208"/>
    </location>
</feature>
<dbReference type="InterPro" id="IPR007921">
    <property type="entry name" value="CHAP_dom"/>
</dbReference>
<organism evidence="3 4">
    <name type="scientific">Brevibacterium senegalense</name>
    <dbReference type="NCBI Taxonomy" id="1033736"/>
    <lineage>
        <taxon>Bacteria</taxon>
        <taxon>Bacillati</taxon>
        <taxon>Actinomycetota</taxon>
        <taxon>Actinomycetes</taxon>
        <taxon>Micrococcales</taxon>
        <taxon>Brevibacteriaceae</taxon>
        <taxon>Brevibacterium</taxon>
    </lineage>
</organism>